<evidence type="ECO:0000313" key="5">
    <source>
        <dbReference type="Proteomes" id="UP000179145"/>
    </source>
</evidence>
<dbReference type="CDD" id="cd09604">
    <property type="entry name" value="M1_APN_like"/>
    <property type="match status" value="1"/>
</dbReference>
<proteinExistence type="predicted"/>
<dbReference type="InterPro" id="IPR014782">
    <property type="entry name" value="Peptidase_M1_dom"/>
</dbReference>
<keyword evidence="5" id="KW-1185">Reference proteome</keyword>
<dbReference type="Gene3D" id="1.10.390.10">
    <property type="entry name" value="Neutral Protease Domain 2"/>
    <property type="match status" value="1"/>
</dbReference>
<protein>
    <submittedName>
        <fullName evidence="4">Peptidase M1</fullName>
    </submittedName>
</protein>
<keyword evidence="2" id="KW-0732">Signal</keyword>
<dbReference type="RefSeq" id="WP_070401661.1">
    <property type="nucleotide sequence ID" value="NZ_BJVW01000007.1"/>
</dbReference>
<feature type="region of interest" description="Disordered" evidence="1">
    <location>
        <begin position="651"/>
        <end position="670"/>
    </location>
</feature>
<dbReference type="GO" id="GO:0008237">
    <property type="term" value="F:metallopeptidase activity"/>
    <property type="evidence" value="ECO:0007669"/>
    <property type="project" value="InterPro"/>
</dbReference>
<dbReference type="InterPro" id="IPR027268">
    <property type="entry name" value="Peptidase_M4/M1_CTD_sf"/>
</dbReference>
<dbReference type="OrthoDB" id="9814383at2"/>
<evidence type="ECO:0000256" key="2">
    <source>
        <dbReference type="SAM" id="SignalP"/>
    </source>
</evidence>
<gene>
    <name evidence="4" type="ORF">A0U89_00080</name>
</gene>
<feature type="compositionally biased region" description="Basic and acidic residues" evidence="1">
    <location>
        <begin position="651"/>
        <end position="662"/>
    </location>
</feature>
<feature type="chain" id="PRO_5009438969" evidence="2">
    <location>
        <begin position="21"/>
        <end position="670"/>
    </location>
</feature>
<dbReference type="SUPFAM" id="SSF55486">
    <property type="entry name" value="Metalloproteases ('zincins'), catalytic domain"/>
    <property type="match status" value="1"/>
</dbReference>
<evidence type="ECO:0000313" key="4">
    <source>
        <dbReference type="EMBL" id="AOX15785.1"/>
    </source>
</evidence>
<evidence type="ECO:0000256" key="1">
    <source>
        <dbReference type="SAM" id="MobiDB-lite"/>
    </source>
</evidence>
<feature type="signal peptide" evidence="2">
    <location>
        <begin position="1"/>
        <end position="20"/>
    </location>
</feature>
<dbReference type="KEGG" id="kba:A0U89_00080"/>
<dbReference type="Pfam" id="PF01433">
    <property type="entry name" value="Peptidase_M1"/>
    <property type="match status" value="1"/>
</dbReference>
<dbReference type="eggNOG" id="COG0308">
    <property type="taxonomic scope" value="Bacteria"/>
</dbReference>
<accession>A0A1D8UQ68</accession>
<dbReference type="AlphaFoldDB" id="A0A1D8UQ68"/>
<dbReference type="STRING" id="153496.A0U89_00080"/>
<reference evidence="4 5" key="1">
    <citation type="journal article" date="2016" name="Microb. Cell Fact.">
        <title>Dissection of exopolysaccharide biosynthesis in Kozakia baliensis.</title>
        <authorList>
            <person name="Brandt J.U."/>
            <person name="Jakob F."/>
            <person name="Behr J."/>
            <person name="Geissler A.J."/>
            <person name="Vogel R.F."/>
        </authorList>
    </citation>
    <scope>NUCLEOTIDE SEQUENCE [LARGE SCALE GENOMIC DNA]</scope>
    <source>
        <strain evidence="4 5">DSM 14400</strain>
    </source>
</reference>
<name>A0A1D8UQ68_9PROT</name>
<dbReference type="EMBL" id="CP014674">
    <property type="protein sequence ID" value="AOX15785.1"/>
    <property type="molecule type" value="Genomic_DNA"/>
</dbReference>
<organism evidence="4 5">
    <name type="scientific">Kozakia baliensis</name>
    <dbReference type="NCBI Taxonomy" id="153496"/>
    <lineage>
        <taxon>Bacteria</taxon>
        <taxon>Pseudomonadati</taxon>
        <taxon>Pseudomonadota</taxon>
        <taxon>Alphaproteobacteria</taxon>
        <taxon>Acetobacterales</taxon>
        <taxon>Acetobacteraceae</taxon>
        <taxon>Kozakia</taxon>
    </lineage>
</organism>
<sequence length="670" mass="75978">MSRRVLLCLSSLSAFSFAWAAPPAPTQNSPLPMRQVFAPLALPDASNRYRSGSGLPGPDYWQNRVDYGIQARIDTASHVLHGDETVTYTNNSPDALDELWVQLDQNIYKEGARSGYANPERHPHYTDGMTIERVALIQNGHETPLKPLISDTRMQVRLPSALAAHGGKLKLHVVWHHTIPGVWGGRTAVTPVKDGEIYEVAQWYPRLNVYDDKRGWDTLPYLGQEFFLDYGDFDYAITVPWNFTVVGSGALTNPQDVLTAAERSRLAEAGRSDKRVMIRNLQDVTDPSSHAARSGEKTWRFHMQNTRDVSFAASPAFLWDAAKIDLPPLSPAPGMKPVPRLAMSVYPREGIGTQKWDRSTEYVKHAIEYFSEQWFPYPWPNAVNLGGHGAGMEYPGIVFDGYEDHDAQLFWISTHELGHGWFPMIVGTNERRDAFMDEGFNTFIDAYASQHFNHGEYAPKKDSEFAPKTGRPADDIIPILTDPNAPSLMTPSELVAEKYRHSVTYFKSAYGLMLLREQILGPDRFDPAFRRYIRAWSFRHPGPSDFFRFMSSETGEDLTWFWRGWYFENWWPDYALDKASYVDNDPKKGVEIVVRNKGKLLLPVVLRLDYADGTHAERRIPTESWYLHDHVTVAFPGGPTLSRAVLDPDHALPEPDRSDNVRNLDTTAHP</sequence>
<feature type="domain" description="Peptidase M1 membrane alanine aminopeptidase" evidence="3">
    <location>
        <begin position="407"/>
        <end position="565"/>
    </location>
</feature>
<dbReference type="Proteomes" id="UP000179145">
    <property type="component" value="Chromosome"/>
</dbReference>
<dbReference type="GO" id="GO:0008270">
    <property type="term" value="F:zinc ion binding"/>
    <property type="evidence" value="ECO:0007669"/>
    <property type="project" value="InterPro"/>
</dbReference>
<evidence type="ECO:0000259" key="3">
    <source>
        <dbReference type="Pfam" id="PF01433"/>
    </source>
</evidence>